<dbReference type="AlphaFoldDB" id="A0A974BRU6"/>
<protein>
    <submittedName>
        <fullName evidence="1">Uncharacterized protein</fullName>
    </submittedName>
</protein>
<accession>A0A974BRU6</accession>
<evidence type="ECO:0000313" key="1">
    <source>
        <dbReference type="EMBL" id="OCT57012.1"/>
    </source>
</evidence>
<organism evidence="1">
    <name type="scientific">Xenopus laevis</name>
    <name type="common">African clawed frog</name>
    <dbReference type="NCBI Taxonomy" id="8355"/>
    <lineage>
        <taxon>Eukaryota</taxon>
        <taxon>Metazoa</taxon>
        <taxon>Chordata</taxon>
        <taxon>Craniata</taxon>
        <taxon>Vertebrata</taxon>
        <taxon>Euteleostomi</taxon>
        <taxon>Amphibia</taxon>
        <taxon>Batrachia</taxon>
        <taxon>Anura</taxon>
        <taxon>Pipoidea</taxon>
        <taxon>Pipidae</taxon>
        <taxon>Xenopodinae</taxon>
        <taxon>Xenopus</taxon>
        <taxon>Xenopus</taxon>
    </lineage>
</organism>
<name>A0A974BRU6_XENLA</name>
<dbReference type="Proteomes" id="UP000694892">
    <property type="component" value="Unassembled WGS sequence"/>
</dbReference>
<dbReference type="EMBL" id="KV467239">
    <property type="protein sequence ID" value="OCT57012.1"/>
    <property type="molecule type" value="Genomic_DNA"/>
</dbReference>
<sequence length="78" mass="9230">MQIFSRASLSLEYLEQVSLCVSSLFPFSARRPQYIILQHRYSCNCLALIERPDVLLKQLYCHSEQYLLMPENNDFRKA</sequence>
<gene>
    <name evidence="1" type="ORF">XELAEV_18004134mg</name>
</gene>
<proteinExistence type="predicted"/>
<reference evidence="1" key="1">
    <citation type="submission" date="2016-05" db="EMBL/GenBank/DDBJ databases">
        <title>WGS assembly of Xenopus laevis.</title>
        <authorList>
            <person name="Session A."/>
            <person name="Uno Y."/>
            <person name="Kwon T."/>
            <person name="Chapman J."/>
            <person name="Toyoda A."/>
            <person name="Takahashi S."/>
            <person name="Fukui A."/>
            <person name="Hikosaka A."/>
            <person name="Putnam N."/>
            <person name="Stites J."/>
            <person name="Van Heeringen S."/>
            <person name="Quigley I."/>
            <person name="Heinz S."/>
            <person name="Hellsten U."/>
            <person name="Lyons J."/>
            <person name="Suzuki A."/>
            <person name="Kondo M."/>
            <person name="Ogino H."/>
            <person name="Ochi H."/>
            <person name="Bogdanovic O."/>
            <person name="Lister R."/>
            <person name="Georgiou G."/>
            <person name="Paranjpe S."/>
            <person name="Van Kruijsbergen I."/>
            <person name="Mozaffari S."/>
            <person name="Shu S."/>
            <person name="Schmutz J."/>
            <person name="Jenkins J."/>
            <person name="Grimwood J."/>
            <person name="Carlson J."/>
            <person name="Mitros T."/>
            <person name="Simakov O."/>
            <person name="Heald R."/>
            <person name="Miller K."/>
            <person name="Haudenschild C."/>
            <person name="Kuroki Y."/>
            <person name="Tanaka T."/>
            <person name="Michiue T."/>
            <person name="Watanabe M."/>
            <person name="Kinoshita T."/>
            <person name="Ohta Y."/>
            <person name="Mawaribuchi S."/>
            <person name="Suzuki Y."/>
            <person name="Haramoto Y."/>
            <person name="Yamamoto T."/>
            <person name="Takagi C."/>
            <person name="Kitzman J."/>
            <person name="Shendure J."/>
            <person name="Nakayama T."/>
            <person name="Izutsu Y."/>
            <person name="Robert J."/>
            <person name="Dichmann D."/>
            <person name="Flajnik M."/>
            <person name="Houston D."/>
            <person name="Marcotte E."/>
            <person name="Wallingford J."/>
            <person name="Ito Y."/>
            <person name="Asashima M."/>
            <person name="Ueno N."/>
            <person name="Matsuda Y."/>
            <person name="Jan Veenstra G."/>
            <person name="Fujiyama A."/>
            <person name="Harland R."/>
            <person name="Taira M."/>
            <person name="Rokhsar D.S."/>
        </authorList>
    </citation>
    <scope>NUCLEOTIDE SEQUENCE</scope>
    <source>
        <strain evidence="1">J</strain>
        <tissue evidence="1">Blood</tissue>
    </source>
</reference>